<feature type="transmembrane region" description="Helical" evidence="10">
    <location>
        <begin position="114"/>
        <end position="133"/>
    </location>
</feature>
<dbReference type="FunFam" id="1.20.120.1780:FF:000001">
    <property type="entry name" value="4-hydroxybenzoate octaprenyltransferase"/>
    <property type="match status" value="1"/>
</dbReference>
<dbReference type="EMBL" id="KB726993">
    <property type="protein sequence ID" value="EMT62984.1"/>
    <property type="molecule type" value="Genomic_DNA"/>
</dbReference>
<comment type="cofactor">
    <cofactor evidence="1">
        <name>Mg(2+)</name>
        <dbReference type="ChEBI" id="CHEBI:18420"/>
    </cofactor>
</comment>
<dbReference type="Gene3D" id="1.20.120.1780">
    <property type="entry name" value="UbiA prenyltransferase"/>
    <property type="match status" value="1"/>
</dbReference>
<dbReference type="UniPathway" id="UPA00213"/>
<gene>
    <name evidence="11" type="ORF">FOC4_g10013177</name>
</gene>
<keyword evidence="5 11" id="KW-0808">Transferase</keyword>
<dbReference type="OrthoDB" id="18170at2759"/>
<organism evidence="11 12">
    <name type="scientific">Fusarium oxysporum f. sp. cubense (strain race 4)</name>
    <name type="common">Panama disease fungus</name>
    <dbReference type="NCBI Taxonomy" id="2502994"/>
    <lineage>
        <taxon>Eukaryota</taxon>
        <taxon>Fungi</taxon>
        <taxon>Dikarya</taxon>
        <taxon>Ascomycota</taxon>
        <taxon>Pezizomycotina</taxon>
        <taxon>Sordariomycetes</taxon>
        <taxon>Hypocreomycetidae</taxon>
        <taxon>Hypocreales</taxon>
        <taxon>Nectriaceae</taxon>
        <taxon>Fusarium</taxon>
        <taxon>Fusarium oxysporum species complex</taxon>
    </lineage>
</organism>
<dbReference type="PANTHER" id="PTHR11048:SF28">
    <property type="entry name" value="4-HYDROXYBENZOATE POLYPRENYLTRANSFERASE, MITOCHONDRIAL"/>
    <property type="match status" value="1"/>
</dbReference>
<keyword evidence="7 10" id="KW-1133">Transmembrane helix</keyword>
<evidence type="ECO:0000256" key="10">
    <source>
        <dbReference type="SAM" id="Phobius"/>
    </source>
</evidence>
<dbReference type="AlphaFoldDB" id="N1RBR6"/>
<evidence type="ECO:0000256" key="1">
    <source>
        <dbReference type="ARBA" id="ARBA00001946"/>
    </source>
</evidence>
<dbReference type="PANTHER" id="PTHR11048">
    <property type="entry name" value="PRENYLTRANSFERASES"/>
    <property type="match status" value="1"/>
</dbReference>
<keyword evidence="12" id="KW-1185">Reference proteome</keyword>
<dbReference type="HOGENOM" id="CLU_034879_1_1_1"/>
<evidence type="ECO:0000256" key="9">
    <source>
        <dbReference type="ARBA" id="ARBA00075214"/>
    </source>
</evidence>
<comment type="subcellular location">
    <subcellularLocation>
        <location evidence="2">Membrane</location>
        <topology evidence="2">Multi-pass membrane protein</topology>
    </subcellularLocation>
</comment>
<evidence type="ECO:0000256" key="3">
    <source>
        <dbReference type="ARBA" id="ARBA00004721"/>
    </source>
</evidence>
<dbReference type="GO" id="GO:0016114">
    <property type="term" value="P:terpenoid biosynthetic process"/>
    <property type="evidence" value="ECO:0007669"/>
    <property type="project" value="UniProtKB-UniPathway"/>
</dbReference>
<feature type="transmembrane region" description="Helical" evidence="10">
    <location>
        <begin position="139"/>
        <end position="159"/>
    </location>
</feature>
<evidence type="ECO:0000256" key="6">
    <source>
        <dbReference type="ARBA" id="ARBA00022692"/>
    </source>
</evidence>
<dbReference type="PROSITE" id="PS00943">
    <property type="entry name" value="UBIA"/>
    <property type="match status" value="1"/>
</dbReference>
<dbReference type="STRING" id="1229665.N1RBR6"/>
<protein>
    <recommendedName>
        <fullName evidence="9">Diterpenoid pyrone biosynthesis cluster protein C</fullName>
    </recommendedName>
</protein>
<keyword evidence="6 10" id="KW-0812">Transmembrane</keyword>
<evidence type="ECO:0000256" key="2">
    <source>
        <dbReference type="ARBA" id="ARBA00004141"/>
    </source>
</evidence>
<dbReference type="Proteomes" id="UP000016929">
    <property type="component" value="Unassembled WGS sequence"/>
</dbReference>
<comment type="pathway">
    <text evidence="3">Secondary metabolite biosynthesis; terpenoid biosynthesis.</text>
</comment>
<dbReference type="InterPro" id="IPR044878">
    <property type="entry name" value="UbiA_sf"/>
</dbReference>
<accession>N1RBR6</accession>
<dbReference type="InterPro" id="IPR039653">
    <property type="entry name" value="Prenyltransferase"/>
</dbReference>
<reference evidence="12" key="1">
    <citation type="submission" date="2012-09" db="EMBL/GenBank/DDBJ databases">
        <title>Genome sequencing and comparative transcriptomics of race 1 and race 4 of banana pathogen: Fusarium oxysporum f. sp. cubense.</title>
        <authorList>
            <person name="Fang X."/>
            <person name="Huang J."/>
        </authorList>
    </citation>
    <scope>NUCLEOTIDE SEQUENCE [LARGE SCALE GENOMIC DNA]</scope>
    <source>
        <strain evidence="12">race 4</strain>
    </source>
</reference>
<comment type="similarity">
    <text evidence="4">Belongs to the UbiA prenyltransferase family.</text>
</comment>
<dbReference type="InterPro" id="IPR000537">
    <property type="entry name" value="UbiA_prenyltransferase"/>
</dbReference>
<dbReference type="Pfam" id="PF01040">
    <property type="entry name" value="UbiA"/>
    <property type="match status" value="1"/>
</dbReference>
<dbReference type="CDD" id="cd13959">
    <property type="entry name" value="PT_UbiA_COQ2"/>
    <property type="match status" value="1"/>
</dbReference>
<proteinExistence type="inferred from homology"/>
<evidence type="ECO:0000256" key="5">
    <source>
        <dbReference type="ARBA" id="ARBA00022679"/>
    </source>
</evidence>
<dbReference type="FunFam" id="1.10.357.140:FF:000008">
    <property type="entry name" value="4-hydroxybenzoate octaprenyltransferase"/>
    <property type="match status" value="1"/>
</dbReference>
<feature type="transmembrane region" description="Helical" evidence="10">
    <location>
        <begin position="20"/>
        <end position="40"/>
    </location>
</feature>
<dbReference type="Gene3D" id="1.10.357.140">
    <property type="entry name" value="UbiA prenyltransferase"/>
    <property type="match status" value="1"/>
</dbReference>
<evidence type="ECO:0000256" key="4">
    <source>
        <dbReference type="ARBA" id="ARBA00005985"/>
    </source>
</evidence>
<reference evidence="12" key="2">
    <citation type="journal article" date="2014" name="PLoS ONE">
        <title>Genome and Transcriptome Analysis of the Fungal Pathogen Fusarium oxysporum f. sp. cubense Causing Banana Vascular Wilt Disease.</title>
        <authorList>
            <person name="Guo L."/>
            <person name="Han L."/>
            <person name="Yang L."/>
            <person name="Zeng H."/>
            <person name="Fan D."/>
            <person name="Zhu Y."/>
            <person name="Feng Y."/>
            <person name="Wang G."/>
            <person name="Peng C."/>
            <person name="Jiang X."/>
            <person name="Zhou D."/>
            <person name="Ni P."/>
            <person name="Liang C."/>
            <person name="Liu L."/>
            <person name="Wang J."/>
            <person name="Mao C."/>
            <person name="Fang X."/>
            <person name="Peng M."/>
            <person name="Huang J."/>
        </authorList>
    </citation>
    <scope>NUCLEOTIDE SEQUENCE [LARGE SCALE GENOMIC DNA]</scope>
    <source>
        <strain evidence="12">race 4</strain>
    </source>
</reference>
<evidence type="ECO:0000256" key="8">
    <source>
        <dbReference type="ARBA" id="ARBA00023136"/>
    </source>
</evidence>
<sequence>MAASSTTPITTPGSVIGTSILFLSGAVIMRGAGCAINDLWDRNLDPHVARTRLRPLARGAITPLQALVFTSFNLLAGLGVLLQFPTSCILYGIPSLLLVVSYPLAKRITYYPQFILGLTFSWGSLMGFPALGVDIISDSTMFLAAGCLYVANIMWTVLYDMVYAHMDINDDAGVGIKSIALKHKANTKFILAGLAASMVGLLAGAGVATGAGITFYAISCGGATLTLGAMIKRVRLKDPGNIWWWFCNNCWMTGGVISLGLAIDYSLNYIEDQSEGRLN</sequence>
<dbReference type="GO" id="GO:0008412">
    <property type="term" value="F:4-hydroxybenzoate polyprenyltransferase activity"/>
    <property type="evidence" value="ECO:0007669"/>
    <property type="project" value="TreeGrafter"/>
</dbReference>
<evidence type="ECO:0000313" key="11">
    <source>
        <dbReference type="EMBL" id="EMT62984.1"/>
    </source>
</evidence>
<feature type="transmembrane region" description="Helical" evidence="10">
    <location>
        <begin position="213"/>
        <end position="231"/>
    </location>
</feature>
<keyword evidence="8 10" id="KW-0472">Membrane</keyword>
<name>N1RBR6_FUSC4</name>
<feature type="transmembrane region" description="Helical" evidence="10">
    <location>
        <begin position="243"/>
        <end position="263"/>
    </location>
</feature>
<feature type="transmembrane region" description="Helical" evidence="10">
    <location>
        <begin position="189"/>
        <end position="207"/>
    </location>
</feature>
<feature type="transmembrane region" description="Helical" evidence="10">
    <location>
        <begin position="88"/>
        <end position="105"/>
    </location>
</feature>
<evidence type="ECO:0000256" key="7">
    <source>
        <dbReference type="ARBA" id="ARBA00022989"/>
    </source>
</evidence>
<dbReference type="GO" id="GO:0006744">
    <property type="term" value="P:ubiquinone biosynthetic process"/>
    <property type="evidence" value="ECO:0007669"/>
    <property type="project" value="TreeGrafter"/>
</dbReference>
<evidence type="ECO:0000313" key="12">
    <source>
        <dbReference type="Proteomes" id="UP000016929"/>
    </source>
</evidence>
<dbReference type="InterPro" id="IPR030470">
    <property type="entry name" value="UbiA_prenylTrfase_CS"/>
</dbReference>
<dbReference type="GO" id="GO:0005743">
    <property type="term" value="C:mitochondrial inner membrane"/>
    <property type="evidence" value="ECO:0007669"/>
    <property type="project" value="TreeGrafter"/>
</dbReference>